<comment type="caution">
    <text evidence="8">The sequence shown here is derived from an EMBL/GenBank/DDBJ whole genome shotgun (WGS) entry which is preliminary data.</text>
</comment>
<dbReference type="PROSITE" id="PS00109">
    <property type="entry name" value="PROTEIN_KINASE_TYR"/>
    <property type="match status" value="1"/>
</dbReference>
<dbReference type="GO" id="GO:0004672">
    <property type="term" value="F:protein kinase activity"/>
    <property type="evidence" value="ECO:0007669"/>
    <property type="project" value="InterPro"/>
</dbReference>
<evidence type="ECO:0000259" key="5">
    <source>
        <dbReference type="PROSITE" id="PS50009"/>
    </source>
</evidence>
<feature type="domain" description="Ras-GEF" evidence="5">
    <location>
        <begin position="578"/>
        <end position="833"/>
    </location>
</feature>
<dbReference type="InterPro" id="IPR001245">
    <property type="entry name" value="Ser-Thr/Tyr_kinase_cat_dom"/>
</dbReference>
<dbReference type="PANTHER" id="PTHR24418">
    <property type="entry name" value="TYROSINE-PROTEIN KINASE"/>
    <property type="match status" value="1"/>
</dbReference>
<dbReference type="InterPro" id="IPR008266">
    <property type="entry name" value="Tyr_kinase_AS"/>
</dbReference>
<dbReference type="InterPro" id="IPR001895">
    <property type="entry name" value="RASGEF_cat_dom"/>
</dbReference>
<evidence type="ECO:0000259" key="7">
    <source>
        <dbReference type="PROSITE" id="PS50212"/>
    </source>
</evidence>
<gene>
    <name evidence="8" type="ORF">CVT25_006450</name>
</gene>
<feature type="domain" description="N-terminal Ras-GEF" evidence="7">
    <location>
        <begin position="539"/>
        <end position="666"/>
    </location>
</feature>
<dbReference type="InterPro" id="IPR011009">
    <property type="entry name" value="Kinase-like_dom_sf"/>
</dbReference>
<keyword evidence="3" id="KW-0344">Guanine-nucleotide releasing factor</keyword>
<name>A0A409XE62_PSICY</name>
<evidence type="ECO:0000313" key="9">
    <source>
        <dbReference type="Proteomes" id="UP000283269"/>
    </source>
</evidence>
<keyword evidence="9" id="KW-1185">Reference proteome</keyword>
<dbReference type="PROSITE" id="PS50011">
    <property type="entry name" value="PROTEIN_KINASE_DOM"/>
    <property type="match status" value="1"/>
</dbReference>
<dbReference type="AlphaFoldDB" id="A0A409XE62"/>
<dbReference type="InterPro" id="IPR000719">
    <property type="entry name" value="Prot_kinase_dom"/>
</dbReference>
<sequence>MNAVVDSSPELESTVLEMADEIAGQSFIELSCKLHGHCSSLCLELTNLQIQINLELTQSVVEAKSIQDREHSEIRNVLQTIVKSSDDMKALLSMQSSPGSRPVEDMMERLQTVSSCSCRWSVQAQQLQELMDPMLQSNKTEDYKAGLWLLHEKTSKLPPLTDLTGQIQWASLIPPAQGQFSEVYKGQWLDRETVALRLPRALINNPQIQHNFQNEVSIWRTLEHPNVIPIYGVVYVEETMYTVSPWMDNGTATIYVKKFPEVDRLKILTDVASGLEYLHNKGVIHGDLRGENVLISANGVAHVAEFGQSKFLEDFEQNAMAPHSGPLRWTAPEMLQETGSLSTHSDIWSYGMLCLEILSEELPYNNIQRDAAVLREIDSGHLPKRPVRATAHGLSDGMWTLLRKCWQQRPESRPSISEVRAQLLKLQGAQSFLAENKPHFSMLKDRQKGRELQSSSSTTSTNSSTSNLDVFSEKATSSILDSRLSTGRTNLTSLPSSAVPTRPLSSDDGLLRLSHYSSDSIAEPLREALSDSRIVVDVVDGAVRRGTLEGLVQHLITTYNHNSPQDIEYRYLLLVACPDFTSPENLFIILSRRFHEVESDVDIRAEDKITWQYNIFTVIMYWLSEQDLKVEYHLLSRIKSFCEDAARIKASATMVNRARDLLQLVETRECRKLRNFSSLVAIATALHSSPIERLRLTRLELSMQVQNKLGALKDILDVSANHRSYREALEEGIDTSGKGPCIPWLAIHLKELHAVLQRYPVVLQVDGRPLINFERYTKFMDRIKEAVHYTPPDMERYRQQRMLEYIENELLRTKLANITEEDLVTRSKKLEAQEMMERRSRKSQLRHLGFLKM</sequence>
<organism evidence="8 9">
    <name type="scientific">Psilocybe cyanescens</name>
    <dbReference type="NCBI Taxonomy" id="93625"/>
    <lineage>
        <taxon>Eukaryota</taxon>
        <taxon>Fungi</taxon>
        <taxon>Dikarya</taxon>
        <taxon>Basidiomycota</taxon>
        <taxon>Agaricomycotina</taxon>
        <taxon>Agaricomycetes</taxon>
        <taxon>Agaricomycetidae</taxon>
        <taxon>Agaricales</taxon>
        <taxon>Agaricineae</taxon>
        <taxon>Strophariaceae</taxon>
        <taxon>Psilocybe</taxon>
    </lineage>
</organism>
<dbReference type="GO" id="GO:0005524">
    <property type="term" value="F:ATP binding"/>
    <property type="evidence" value="ECO:0007669"/>
    <property type="project" value="UniProtKB-KW"/>
</dbReference>
<feature type="region of interest" description="Disordered" evidence="4">
    <location>
        <begin position="444"/>
        <end position="469"/>
    </location>
</feature>
<dbReference type="InterPro" id="IPR036964">
    <property type="entry name" value="RASGEF_cat_dom_sf"/>
</dbReference>
<dbReference type="STRING" id="93625.A0A409XE62"/>
<evidence type="ECO:0000256" key="3">
    <source>
        <dbReference type="PROSITE-ProRule" id="PRU00168"/>
    </source>
</evidence>
<dbReference type="PROSITE" id="PS50009">
    <property type="entry name" value="RASGEF_CAT"/>
    <property type="match status" value="1"/>
</dbReference>
<feature type="compositionally biased region" description="Low complexity" evidence="4">
    <location>
        <begin position="454"/>
        <end position="467"/>
    </location>
</feature>
<evidence type="ECO:0000259" key="6">
    <source>
        <dbReference type="PROSITE" id="PS50011"/>
    </source>
</evidence>
<dbReference type="PRINTS" id="PR00109">
    <property type="entry name" value="TYRKINASE"/>
</dbReference>
<dbReference type="GO" id="GO:0007264">
    <property type="term" value="P:small GTPase-mediated signal transduction"/>
    <property type="evidence" value="ECO:0007669"/>
    <property type="project" value="InterPro"/>
</dbReference>
<dbReference type="InterPro" id="IPR050198">
    <property type="entry name" value="Non-receptor_tyrosine_kinases"/>
</dbReference>
<dbReference type="Gene3D" id="1.10.510.10">
    <property type="entry name" value="Transferase(Phosphotransferase) domain 1"/>
    <property type="match status" value="1"/>
</dbReference>
<dbReference type="Proteomes" id="UP000283269">
    <property type="component" value="Unassembled WGS sequence"/>
</dbReference>
<evidence type="ECO:0000256" key="4">
    <source>
        <dbReference type="SAM" id="MobiDB-lite"/>
    </source>
</evidence>
<evidence type="ECO:0000256" key="2">
    <source>
        <dbReference type="ARBA" id="ARBA00022840"/>
    </source>
</evidence>
<dbReference type="PROSITE" id="PS50212">
    <property type="entry name" value="RASGEF_NTER"/>
    <property type="match status" value="1"/>
</dbReference>
<dbReference type="InterPro" id="IPR000651">
    <property type="entry name" value="Ras-like_Gua-exchang_fac_N"/>
</dbReference>
<protein>
    <submittedName>
        <fullName evidence="8">Uncharacterized protein</fullName>
    </submittedName>
</protein>
<dbReference type="InterPro" id="IPR023578">
    <property type="entry name" value="Ras_GEF_dom_sf"/>
</dbReference>
<dbReference type="InParanoid" id="A0A409XE62"/>
<feature type="domain" description="Protein kinase" evidence="6">
    <location>
        <begin position="169"/>
        <end position="433"/>
    </location>
</feature>
<dbReference type="SMART" id="SM00147">
    <property type="entry name" value="RasGEF"/>
    <property type="match status" value="1"/>
</dbReference>
<evidence type="ECO:0000313" key="8">
    <source>
        <dbReference type="EMBL" id="PPQ89078.1"/>
    </source>
</evidence>
<dbReference type="Pfam" id="PF07714">
    <property type="entry name" value="PK_Tyr_Ser-Thr"/>
    <property type="match status" value="1"/>
</dbReference>
<reference evidence="8 9" key="1">
    <citation type="journal article" date="2018" name="Evol. Lett.">
        <title>Horizontal gene cluster transfer increased hallucinogenic mushroom diversity.</title>
        <authorList>
            <person name="Reynolds H.T."/>
            <person name="Vijayakumar V."/>
            <person name="Gluck-Thaler E."/>
            <person name="Korotkin H.B."/>
            <person name="Matheny P.B."/>
            <person name="Slot J.C."/>
        </authorList>
    </citation>
    <scope>NUCLEOTIDE SEQUENCE [LARGE SCALE GENOMIC DNA]</scope>
    <source>
        <strain evidence="8 9">2631</strain>
    </source>
</reference>
<dbReference type="Pfam" id="PF00617">
    <property type="entry name" value="RasGEF"/>
    <property type="match status" value="1"/>
</dbReference>
<evidence type="ECO:0000256" key="1">
    <source>
        <dbReference type="ARBA" id="ARBA00022741"/>
    </source>
</evidence>
<dbReference type="OrthoDB" id="4062651at2759"/>
<dbReference type="EMBL" id="NHYD01001946">
    <property type="protein sequence ID" value="PPQ89078.1"/>
    <property type="molecule type" value="Genomic_DNA"/>
</dbReference>
<dbReference type="SUPFAM" id="SSF48366">
    <property type="entry name" value="Ras GEF"/>
    <property type="match status" value="1"/>
</dbReference>
<proteinExistence type="predicted"/>
<dbReference type="SUPFAM" id="SSF56112">
    <property type="entry name" value="Protein kinase-like (PK-like)"/>
    <property type="match status" value="1"/>
</dbReference>
<dbReference type="Gene3D" id="1.10.840.10">
    <property type="entry name" value="Ras guanine-nucleotide exchange factors catalytic domain"/>
    <property type="match status" value="1"/>
</dbReference>
<accession>A0A409XE62</accession>
<keyword evidence="2" id="KW-0067">ATP-binding</keyword>
<keyword evidence="1" id="KW-0547">Nucleotide-binding</keyword>
<dbReference type="GO" id="GO:0005085">
    <property type="term" value="F:guanyl-nucleotide exchange factor activity"/>
    <property type="evidence" value="ECO:0007669"/>
    <property type="project" value="UniProtKB-KW"/>
</dbReference>